<dbReference type="AlphaFoldDB" id="A0A9N9KS87"/>
<dbReference type="OrthoDB" id="3687641at2759"/>
<dbReference type="InterPro" id="IPR021765">
    <property type="entry name" value="UstYa-like"/>
</dbReference>
<dbReference type="Proteomes" id="UP000696280">
    <property type="component" value="Unassembled WGS sequence"/>
</dbReference>
<dbReference type="GO" id="GO:0043386">
    <property type="term" value="P:mycotoxin biosynthetic process"/>
    <property type="evidence" value="ECO:0007669"/>
    <property type="project" value="InterPro"/>
</dbReference>
<keyword evidence="4" id="KW-0812">Transmembrane</keyword>
<dbReference type="Pfam" id="PF11807">
    <property type="entry name" value="UstYa"/>
    <property type="match status" value="1"/>
</dbReference>
<comment type="pathway">
    <text evidence="1">Mycotoxin biosynthesis.</text>
</comment>
<dbReference type="GO" id="GO:0016491">
    <property type="term" value="F:oxidoreductase activity"/>
    <property type="evidence" value="ECO:0007669"/>
    <property type="project" value="UniProtKB-KW"/>
</dbReference>
<dbReference type="PANTHER" id="PTHR33365:SF11">
    <property type="entry name" value="TAT PATHWAY SIGNAL SEQUENCE"/>
    <property type="match status" value="1"/>
</dbReference>
<keyword evidence="4" id="KW-1133">Transmembrane helix</keyword>
<dbReference type="EMBL" id="CAJVRL010000044">
    <property type="protein sequence ID" value="CAG8951733.1"/>
    <property type="molecule type" value="Genomic_DNA"/>
</dbReference>
<protein>
    <recommendedName>
        <fullName evidence="7">Oxidase ustYa</fullName>
    </recommendedName>
</protein>
<evidence type="ECO:0000313" key="6">
    <source>
        <dbReference type="Proteomes" id="UP000696280"/>
    </source>
</evidence>
<evidence type="ECO:0008006" key="7">
    <source>
        <dbReference type="Google" id="ProtNLM"/>
    </source>
</evidence>
<comment type="similarity">
    <text evidence="3">Belongs to the ustYa family.</text>
</comment>
<evidence type="ECO:0000256" key="3">
    <source>
        <dbReference type="ARBA" id="ARBA00035112"/>
    </source>
</evidence>
<name>A0A9N9KS87_9HELO</name>
<comment type="caution">
    <text evidence="5">The sequence shown here is derived from an EMBL/GenBank/DDBJ whole genome shotgun (WGS) entry which is preliminary data.</text>
</comment>
<evidence type="ECO:0000256" key="1">
    <source>
        <dbReference type="ARBA" id="ARBA00004685"/>
    </source>
</evidence>
<evidence type="ECO:0000313" key="5">
    <source>
        <dbReference type="EMBL" id="CAG8951733.1"/>
    </source>
</evidence>
<proteinExistence type="inferred from homology"/>
<evidence type="ECO:0000256" key="4">
    <source>
        <dbReference type="SAM" id="Phobius"/>
    </source>
</evidence>
<accession>A0A9N9KS87</accession>
<reference evidence="5" key="1">
    <citation type="submission" date="2021-07" db="EMBL/GenBank/DDBJ databases">
        <authorList>
            <person name="Durling M."/>
        </authorList>
    </citation>
    <scope>NUCLEOTIDE SEQUENCE</scope>
</reference>
<feature type="transmembrane region" description="Helical" evidence="4">
    <location>
        <begin position="33"/>
        <end position="51"/>
    </location>
</feature>
<evidence type="ECO:0000256" key="2">
    <source>
        <dbReference type="ARBA" id="ARBA00023002"/>
    </source>
</evidence>
<dbReference type="PANTHER" id="PTHR33365">
    <property type="entry name" value="YALI0B05434P"/>
    <property type="match status" value="1"/>
</dbReference>
<gene>
    <name evidence="5" type="ORF">HYFRA_00005534</name>
</gene>
<keyword evidence="6" id="KW-1185">Reference proteome</keyword>
<organism evidence="5 6">
    <name type="scientific">Hymenoscyphus fraxineus</name>
    <dbReference type="NCBI Taxonomy" id="746836"/>
    <lineage>
        <taxon>Eukaryota</taxon>
        <taxon>Fungi</taxon>
        <taxon>Dikarya</taxon>
        <taxon>Ascomycota</taxon>
        <taxon>Pezizomycotina</taxon>
        <taxon>Leotiomycetes</taxon>
        <taxon>Helotiales</taxon>
        <taxon>Helotiaceae</taxon>
        <taxon>Hymenoscyphus</taxon>
    </lineage>
</organism>
<keyword evidence="4" id="KW-0472">Membrane</keyword>
<keyword evidence="2" id="KW-0560">Oxidoreductase</keyword>
<sequence>MKFLPFQSSQQDLEYMPIEKHGGDKKTSSCTRVFFVVFSLLVVLTICVLSFEKGRAVGERGGIQEHVLHVPPPAIVDHTFYFHEEFGKKPAKGDVWTKVPPRGRGIIYNPSVAPAAKGVAVWHQLHCLDALRKIYWSSLDGSKPDLQMKPPHVKHCIEYMRQALMCNADTTLEPIDDELGGVTGFGNKRKCRDVMAIREWTDKWRLVNQTDIQPDEPVE</sequence>